<keyword evidence="1" id="KW-0812">Transmembrane</keyword>
<dbReference type="RefSeq" id="WP_092689413.1">
    <property type="nucleotide sequence ID" value="NZ_FNPK01000007.1"/>
</dbReference>
<name>A0A1H3IXH7_9GAMM</name>
<keyword evidence="1" id="KW-0472">Membrane</keyword>
<feature type="transmembrane region" description="Helical" evidence="1">
    <location>
        <begin position="156"/>
        <end position="176"/>
    </location>
</feature>
<gene>
    <name evidence="2" type="ORF">SAMN05421643_107135</name>
</gene>
<dbReference type="Proteomes" id="UP000199035">
    <property type="component" value="Unassembled WGS sequence"/>
</dbReference>
<proteinExistence type="predicted"/>
<accession>A0A1H3IXH7</accession>
<sequence length="185" mass="21754">MHQTVKTLFRLFFAVVIFLITIALFFSIYSKSKEILNADQAFQQAQQISLKSTTQEQLVLVSNNKRPDEAIYILIAHNGYVAKINCEHYLQDICTDAYNQSHTRQIKQINLLKVGQQYYIRDINYQDSLTQKQQQWSYSKQQIQQFYQADISSLKYIVFSISLFALAALYVSIRIIRNFKKFLSR</sequence>
<evidence type="ECO:0000313" key="3">
    <source>
        <dbReference type="Proteomes" id="UP000199035"/>
    </source>
</evidence>
<dbReference type="EMBL" id="FNPK01000007">
    <property type="protein sequence ID" value="SDY32035.1"/>
    <property type="molecule type" value="Genomic_DNA"/>
</dbReference>
<evidence type="ECO:0000256" key="1">
    <source>
        <dbReference type="SAM" id="Phobius"/>
    </source>
</evidence>
<feature type="transmembrane region" description="Helical" evidence="1">
    <location>
        <begin position="7"/>
        <end position="29"/>
    </location>
</feature>
<protein>
    <recommendedName>
        <fullName evidence="4">Transmembrane protein</fullName>
    </recommendedName>
</protein>
<evidence type="ECO:0008006" key="4">
    <source>
        <dbReference type="Google" id="ProtNLM"/>
    </source>
</evidence>
<keyword evidence="3" id="KW-1185">Reference proteome</keyword>
<reference evidence="3" key="1">
    <citation type="submission" date="2016-10" db="EMBL/GenBank/DDBJ databases">
        <authorList>
            <person name="Varghese N."/>
            <person name="Submissions S."/>
        </authorList>
    </citation>
    <scope>NUCLEOTIDE SEQUENCE [LARGE SCALE GENOMIC DNA]</scope>
    <source>
        <strain evidence="3">ANC 5109</strain>
    </source>
</reference>
<evidence type="ECO:0000313" key="2">
    <source>
        <dbReference type="EMBL" id="SDY32035.1"/>
    </source>
</evidence>
<keyword evidence="1" id="KW-1133">Transmembrane helix</keyword>
<dbReference type="AlphaFoldDB" id="A0A1H3IXH7"/>
<organism evidence="2 3">
    <name type="scientific">Acinetobacter kyonggiensis</name>
    <dbReference type="NCBI Taxonomy" id="595670"/>
    <lineage>
        <taxon>Bacteria</taxon>
        <taxon>Pseudomonadati</taxon>
        <taxon>Pseudomonadota</taxon>
        <taxon>Gammaproteobacteria</taxon>
        <taxon>Moraxellales</taxon>
        <taxon>Moraxellaceae</taxon>
        <taxon>Acinetobacter</taxon>
    </lineage>
</organism>